<organism evidence="2 3">
    <name type="scientific">Actinomadura rubrobrunea</name>
    <dbReference type="NCBI Taxonomy" id="115335"/>
    <lineage>
        <taxon>Bacteria</taxon>
        <taxon>Bacillati</taxon>
        <taxon>Actinomycetota</taxon>
        <taxon>Actinomycetes</taxon>
        <taxon>Streptosporangiales</taxon>
        <taxon>Thermomonosporaceae</taxon>
        <taxon>Actinomadura</taxon>
    </lineage>
</organism>
<evidence type="ECO:0000256" key="1">
    <source>
        <dbReference type="SAM" id="MobiDB-lite"/>
    </source>
</evidence>
<feature type="compositionally biased region" description="Gly residues" evidence="1">
    <location>
        <begin position="1"/>
        <end position="10"/>
    </location>
</feature>
<feature type="compositionally biased region" description="Low complexity" evidence="1">
    <location>
        <begin position="27"/>
        <end position="46"/>
    </location>
</feature>
<proteinExistence type="predicted"/>
<protein>
    <submittedName>
        <fullName evidence="2">Uncharacterized protein</fullName>
    </submittedName>
</protein>
<gene>
    <name evidence="2" type="ORF">Arub01_28960</name>
</gene>
<reference evidence="2" key="1">
    <citation type="submission" date="2023-02" db="EMBL/GenBank/DDBJ databases">
        <title>Actinomadura rubrobrunea NBRC 14622.</title>
        <authorList>
            <person name="Ichikawa N."/>
            <person name="Sato H."/>
            <person name="Tonouchi N."/>
        </authorList>
    </citation>
    <scope>NUCLEOTIDE SEQUENCE</scope>
    <source>
        <strain evidence="2">NBRC 14622</strain>
    </source>
</reference>
<sequence>MATGYGGHGHTGTSRAGARAGRRRGGAIRVRAGAGRPVDAPDGPTRGPRRDRPVTAGVDRGRAVRAGTAATRPGSGNRRDAAGRPDAPGRRRAERDRES</sequence>
<evidence type="ECO:0000313" key="3">
    <source>
        <dbReference type="Proteomes" id="UP001165124"/>
    </source>
</evidence>
<feature type="compositionally biased region" description="Basic and acidic residues" evidence="1">
    <location>
        <begin position="77"/>
        <end position="99"/>
    </location>
</feature>
<keyword evidence="3" id="KW-1185">Reference proteome</keyword>
<dbReference type="AlphaFoldDB" id="A0A9W6UWW7"/>
<dbReference type="Proteomes" id="UP001165124">
    <property type="component" value="Unassembled WGS sequence"/>
</dbReference>
<feature type="compositionally biased region" description="Low complexity" evidence="1">
    <location>
        <begin position="54"/>
        <end position="72"/>
    </location>
</feature>
<feature type="region of interest" description="Disordered" evidence="1">
    <location>
        <begin position="1"/>
        <end position="99"/>
    </location>
</feature>
<dbReference type="EMBL" id="BSRZ01000006">
    <property type="protein sequence ID" value="GLW64652.1"/>
    <property type="molecule type" value="Genomic_DNA"/>
</dbReference>
<name>A0A9W6UWW7_9ACTN</name>
<accession>A0A9W6UWW7</accession>
<evidence type="ECO:0000313" key="2">
    <source>
        <dbReference type="EMBL" id="GLW64652.1"/>
    </source>
</evidence>
<comment type="caution">
    <text evidence="2">The sequence shown here is derived from an EMBL/GenBank/DDBJ whole genome shotgun (WGS) entry which is preliminary data.</text>
</comment>